<dbReference type="AlphaFoldDB" id="A0A0F8X6J3"/>
<proteinExistence type="predicted"/>
<protein>
    <submittedName>
        <fullName evidence="1">Uncharacterized protein</fullName>
    </submittedName>
</protein>
<evidence type="ECO:0000313" key="1">
    <source>
        <dbReference type="EMBL" id="KKK64752.1"/>
    </source>
</evidence>
<reference evidence="1" key="1">
    <citation type="journal article" date="2015" name="Nature">
        <title>Complex archaea that bridge the gap between prokaryotes and eukaryotes.</title>
        <authorList>
            <person name="Spang A."/>
            <person name="Saw J.H."/>
            <person name="Jorgensen S.L."/>
            <person name="Zaremba-Niedzwiedzka K."/>
            <person name="Martijn J."/>
            <person name="Lind A.E."/>
            <person name="van Eijk R."/>
            <person name="Schleper C."/>
            <person name="Guy L."/>
            <person name="Ettema T.J."/>
        </authorList>
    </citation>
    <scope>NUCLEOTIDE SEQUENCE</scope>
</reference>
<sequence length="53" mass="6304">IYWKLRKINQKIINCECKKKYEYCDNCKKLLKQATAIIKKDYILTGVKGHNAQ</sequence>
<accession>A0A0F8X6J3</accession>
<name>A0A0F8X6J3_9ZZZZ</name>
<feature type="non-terminal residue" evidence="1">
    <location>
        <position position="1"/>
    </location>
</feature>
<dbReference type="EMBL" id="LAZR01060881">
    <property type="protein sequence ID" value="KKK64752.1"/>
    <property type="molecule type" value="Genomic_DNA"/>
</dbReference>
<organism evidence="1">
    <name type="scientific">marine sediment metagenome</name>
    <dbReference type="NCBI Taxonomy" id="412755"/>
    <lineage>
        <taxon>unclassified sequences</taxon>
        <taxon>metagenomes</taxon>
        <taxon>ecological metagenomes</taxon>
    </lineage>
</organism>
<comment type="caution">
    <text evidence="1">The sequence shown here is derived from an EMBL/GenBank/DDBJ whole genome shotgun (WGS) entry which is preliminary data.</text>
</comment>
<gene>
    <name evidence="1" type="ORF">LCGC14_2981030</name>
</gene>